<dbReference type="InterPro" id="IPR053018">
    <property type="entry name" value="Elsinochrome_Biosynth-Asso"/>
</dbReference>
<accession>A0ABR3D1J5</accession>
<comment type="caution">
    <text evidence="3">The sequence shown here is derived from an EMBL/GenBank/DDBJ whole genome shotgun (WGS) entry which is preliminary data.</text>
</comment>
<keyword evidence="2" id="KW-0472">Membrane</keyword>
<keyword evidence="2" id="KW-1133">Transmembrane helix</keyword>
<reference evidence="3 4" key="1">
    <citation type="submission" date="2023-09" db="EMBL/GenBank/DDBJ databases">
        <title>Multi-omics analysis of a traditional fermented food reveals byproduct-associated fungal strains for waste-to-food upcycling.</title>
        <authorList>
            <consortium name="Lawrence Berkeley National Laboratory"/>
            <person name="Rekdal V.M."/>
            <person name="Villalobos-Escobedo J.M."/>
            <person name="Rodriguez-Valeron N."/>
            <person name="Garcia M.O."/>
            <person name="Vasquez D.P."/>
            <person name="Damayanti I."/>
            <person name="Sorensen P.M."/>
            <person name="Baidoo E.E."/>
            <person name="De Carvalho A.C."/>
            <person name="Riley R."/>
            <person name="Lipzen A."/>
            <person name="He G."/>
            <person name="Yan M."/>
            <person name="Haridas S."/>
            <person name="Daum C."/>
            <person name="Yoshinaga Y."/>
            <person name="Ng V."/>
            <person name="Grigoriev I.V."/>
            <person name="Munk R."/>
            <person name="Nuraida L."/>
            <person name="Wijaya C.H."/>
            <person name="Morales P.-C."/>
            <person name="Keasling J.D."/>
        </authorList>
    </citation>
    <scope>NUCLEOTIDE SEQUENCE [LARGE SCALE GENOMIC DNA]</scope>
    <source>
        <strain evidence="3 4">FGSC 2613</strain>
    </source>
</reference>
<name>A0ABR3D1J5_NEUIN</name>
<feature type="region of interest" description="Disordered" evidence="1">
    <location>
        <begin position="156"/>
        <end position="175"/>
    </location>
</feature>
<dbReference type="PANTHER" id="PTHR37577:SF1">
    <property type="entry name" value="INTEGRAL MEMBRANE PROTEIN"/>
    <property type="match status" value="1"/>
</dbReference>
<sequence length="413" mass="47019">MDADLIRCWRVTEDAINPYVYYNITNDQWNCAEHSGTCDSCPRLQADPDIAGLGAPMQAMRTRISTLDQPIVRLLGEKHTGKISRVIYDMVMCLGDQQPVVALALLVATLKLLYVDKSLSVLHLQLLVNLVFVSTTAFSYTIISWRLMRERGFYGNNTPPENHNTSSDNNQDSSPQSFRWRLRERLPIVTRAFVVFTLCILLVYTGWITSKTYGLDMNCPALCYQGAAIAHTAHTYPLGDNWIWLIKAWMYISGSVLVSWLSVSSVYPSYGVLPTIYRFHAKAQCKGSACLIWIWRQIYAAYLSLVAISIYFVVFLVHTLNLWGGRTRLRFAEDIKDEMSMWFGQIVPLFLLIQPLLQLLDSIKVHYAENDEQTQDVERDGLIRHNNVDVDNNTDDTSQEVIIIEPTETSSVV</sequence>
<evidence type="ECO:0000256" key="2">
    <source>
        <dbReference type="SAM" id="Phobius"/>
    </source>
</evidence>
<evidence type="ECO:0000256" key="1">
    <source>
        <dbReference type="SAM" id="MobiDB-lite"/>
    </source>
</evidence>
<keyword evidence="2" id="KW-0812">Transmembrane</keyword>
<organism evidence="3 4">
    <name type="scientific">Neurospora intermedia</name>
    <dbReference type="NCBI Taxonomy" id="5142"/>
    <lineage>
        <taxon>Eukaryota</taxon>
        <taxon>Fungi</taxon>
        <taxon>Dikarya</taxon>
        <taxon>Ascomycota</taxon>
        <taxon>Pezizomycotina</taxon>
        <taxon>Sordariomycetes</taxon>
        <taxon>Sordariomycetidae</taxon>
        <taxon>Sordariales</taxon>
        <taxon>Sordariaceae</taxon>
        <taxon>Neurospora</taxon>
    </lineage>
</organism>
<dbReference type="Proteomes" id="UP001451303">
    <property type="component" value="Unassembled WGS sequence"/>
</dbReference>
<feature type="transmembrane region" description="Helical" evidence="2">
    <location>
        <begin position="188"/>
        <end position="208"/>
    </location>
</feature>
<evidence type="ECO:0000313" key="4">
    <source>
        <dbReference type="Proteomes" id="UP001451303"/>
    </source>
</evidence>
<feature type="compositionally biased region" description="Polar residues" evidence="1">
    <location>
        <begin position="156"/>
        <end position="165"/>
    </location>
</feature>
<keyword evidence="4" id="KW-1185">Reference proteome</keyword>
<feature type="compositionally biased region" description="Low complexity" evidence="1">
    <location>
        <begin position="166"/>
        <end position="175"/>
    </location>
</feature>
<dbReference type="EMBL" id="JAVLET010000012">
    <property type="protein sequence ID" value="KAL0466568.1"/>
    <property type="molecule type" value="Genomic_DNA"/>
</dbReference>
<protein>
    <submittedName>
        <fullName evidence="3">Uncharacterized protein</fullName>
    </submittedName>
</protein>
<dbReference type="PANTHER" id="PTHR37577">
    <property type="entry name" value="INTEGRAL MEMBRANE PROTEIN"/>
    <property type="match status" value="1"/>
</dbReference>
<feature type="transmembrane region" description="Helical" evidence="2">
    <location>
        <begin position="298"/>
        <end position="320"/>
    </location>
</feature>
<proteinExistence type="predicted"/>
<feature type="transmembrane region" description="Helical" evidence="2">
    <location>
        <begin position="122"/>
        <end position="143"/>
    </location>
</feature>
<gene>
    <name evidence="3" type="ORF">QR685DRAFT_609085</name>
</gene>
<evidence type="ECO:0000313" key="3">
    <source>
        <dbReference type="EMBL" id="KAL0466568.1"/>
    </source>
</evidence>
<feature type="transmembrane region" description="Helical" evidence="2">
    <location>
        <begin position="248"/>
        <end position="277"/>
    </location>
</feature>